<accession>A0ACC0DGN0</accession>
<protein>
    <submittedName>
        <fullName evidence="1">Phosphoglycerate mutase-like protein</fullName>
    </submittedName>
</protein>
<organism evidence="1 2">
    <name type="scientific">Hypoxylon rubiginosum</name>
    <dbReference type="NCBI Taxonomy" id="110542"/>
    <lineage>
        <taxon>Eukaryota</taxon>
        <taxon>Fungi</taxon>
        <taxon>Dikarya</taxon>
        <taxon>Ascomycota</taxon>
        <taxon>Pezizomycotina</taxon>
        <taxon>Sordariomycetes</taxon>
        <taxon>Xylariomycetidae</taxon>
        <taxon>Xylariales</taxon>
        <taxon>Hypoxylaceae</taxon>
        <taxon>Hypoxylon</taxon>
    </lineage>
</organism>
<keyword evidence="2" id="KW-1185">Reference proteome</keyword>
<dbReference type="EMBL" id="MU394285">
    <property type="protein sequence ID" value="KAI6091882.1"/>
    <property type="molecule type" value="Genomic_DNA"/>
</dbReference>
<evidence type="ECO:0000313" key="1">
    <source>
        <dbReference type="EMBL" id="KAI6091882.1"/>
    </source>
</evidence>
<proteinExistence type="predicted"/>
<comment type="caution">
    <text evidence="1">The sequence shown here is derived from an EMBL/GenBank/DDBJ whole genome shotgun (WGS) entry which is preliminary data.</text>
</comment>
<sequence>MLILIQFRSSWNVDPSTGTYTAAIRSPTGLPTDPSLTSHGVQQSNELAAHLLNVEPAIEQVYSSPYYRCMQTIQPFVRNLRRLQTQPSGNVSGETISKIRVEPAVSEWYGLAQFEHPSSAPLNDLQDHFPELDATYASTLAPSRRGESLPQLHDRAAQAIDAIIKRSDEECHKAVLISTHAAVVIALGRVLTGRMEHDFGAFTCGLSKYRRQKPRVAGASIMGGEAAETSAVPLAASIRKQIGDTALLDIESVGKVDPYPLDSRLPHPRSLEGGKTGLYGGWTCELDSDCSFLRGGEERGWKFSGDESFIETDGSGPWPNAGPSSDTGGNRPETEAHDSHINPKAGNSKL</sequence>
<gene>
    <name evidence="1" type="ORF">F4821DRAFT_174175</name>
</gene>
<dbReference type="Proteomes" id="UP001497680">
    <property type="component" value="Unassembled WGS sequence"/>
</dbReference>
<name>A0ACC0DGN0_9PEZI</name>
<reference evidence="1 2" key="1">
    <citation type="journal article" date="2022" name="New Phytol.">
        <title>Ecological generalism drives hyperdiversity of secondary metabolite gene clusters in xylarialean endophytes.</title>
        <authorList>
            <person name="Franco M.E.E."/>
            <person name="Wisecaver J.H."/>
            <person name="Arnold A.E."/>
            <person name="Ju Y.M."/>
            <person name="Slot J.C."/>
            <person name="Ahrendt S."/>
            <person name="Moore L.P."/>
            <person name="Eastman K.E."/>
            <person name="Scott K."/>
            <person name="Konkel Z."/>
            <person name="Mondo S.J."/>
            <person name="Kuo A."/>
            <person name="Hayes R.D."/>
            <person name="Haridas S."/>
            <person name="Andreopoulos B."/>
            <person name="Riley R."/>
            <person name="LaButti K."/>
            <person name="Pangilinan J."/>
            <person name="Lipzen A."/>
            <person name="Amirebrahimi M."/>
            <person name="Yan J."/>
            <person name="Adam C."/>
            <person name="Keymanesh K."/>
            <person name="Ng V."/>
            <person name="Louie K."/>
            <person name="Northen T."/>
            <person name="Drula E."/>
            <person name="Henrissat B."/>
            <person name="Hsieh H.M."/>
            <person name="Youens-Clark K."/>
            <person name="Lutzoni F."/>
            <person name="Miadlikowska J."/>
            <person name="Eastwood D.C."/>
            <person name="Hamelin R.C."/>
            <person name="Grigoriev I.V."/>
            <person name="U'Ren J.M."/>
        </authorList>
    </citation>
    <scope>NUCLEOTIDE SEQUENCE [LARGE SCALE GENOMIC DNA]</scope>
    <source>
        <strain evidence="1 2">ER1909</strain>
    </source>
</reference>
<evidence type="ECO:0000313" key="2">
    <source>
        <dbReference type="Proteomes" id="UP001497680"/>
    </source>
</evidence>